<reference evidence="2 3" key="1">
    <citation type="journal article" date="2025" name="Microbiol. Resour. Announc.">
        <title>Draft genome sequences for Neonectria magnoliae and Neonectria punicea, canker pathogens of Liriodendron tulipifera and Acer saccharum in West Virginia.</title>
        <authorList>
            <person name="Petronek H.M."/>
            <person name="Kasson M.T."/>
            <person name="Metheny A.M."/>
            <person name="Stauder C.M."/>
            <person name="Lovett B."/>
            <person name="Lynch S.C."/>
            <person name="Garnas J.R."/>
            <person name="Kasson L.R."/>
            <person name="Stajich J.E."/>
        </authorList>
    </citation>
    <scope>NUCLEOTIDE SEQUENCE [LARGE SCALE GENOMIC DNA]</scope>
    <source>
        <strain evidence="2 3">NRRL 64651</strain>
    </source>
</reference>
<gene>
    <name evidence="2" type="ORF">QQZ08_004042</name>
</gene>
<evidence type="ECO:0000313" key="2">
    <source>
        <dbReference type="EMBL" id="KAK7429450.1"/>
    </source>
</evidence>
<dbReference type="PANTHER" id="PTHR35186:SF4">
    <property type="entry name" value="PRION-INHIBITION AND PROPAGATION HELO DOMAIN-CONTAINING PROTEIN"/>
    <property type="match status" value="1"/>
</dbReference>
<comment type="caution">
    <text evidence="2">The sequence shown here is derived from an EMBL/GenBank/DDBJ whole genome shotgun (WGS) entry which is preliminary data.</text>
</comment>
<dbReference type="PANTHER" id="PTHR35186">
    <property type="entry name" value="ANK_REP_REGION DOMAIN-CONTAINING PROTEIN"/>
    <property type="match status" value="1"/>
</dbReference>
<sequence>MSGVESILSAVLAAIPLAIEAYDHSERVFEAFSVFKQYPREVLKLEAKLGAQRTIFRNHTINLLTTVTDDREAVQRIMSRPSSGEAQQGLMLNALYRNRVDSLKESFLSCQKTVAQINDSLQRLCSEAQAFRVHLSQDQDAPTVAERLRQIRIRFKLSLNKPQIEKAIGELREFNTDFCSITDHIIRALPLLVGDNQQPMPSRKSAKTLNCLQRYRQIRTASSTLYSTLTMQWTCPSHCGHIANLCLIHEEHGSPAVMVSESNERLSFDIAISHEQDLPEKQTPIWLKIEQYDQEPKTMHQSPNTTKGAMEELTKLLETNSEPFSLKAPKISKSHKTVRFHQNQQTQSATQTITRTSTQGTISDSTPHQEVARKDHNLATVKDFCEYFQRLQVSTRTGTCLGTLRDAHTQRFYTSPLGATAYRSRS</sequence>
<proteinExistence type="predicted"/>
<organism evidence="2 3">
    <name type="scientific">Neonectria magnoliae</name>
    <dbReference type="NCBI Taxonomy" id="2732573"/>
    <lineage>
        <taxon>Eukaryota</taxon>
        <taxon>Fungi</taxon>
        <taxon>Dikarya</taxon>
        <taxon>Ascomycota</taxon>
        <taxon>Pezizomycotina</taxon>
        <taxon>Sordariomycetes</taxon>
        <taxon>Hypocreomycetidae</taxon>
        <taxon>Hypocreales</taxon>
        <taxon>Nectriaceae</taxon>
        <taxon>Neonectria</taxon>
    </lineage>
</organism>
<feature type="region of interest" description="Disordered" evidence="1">
    <location>
        <begin position="341"/>
        <end position="367"/>
    </location>
</feature>
<evidence type="ECO:0000313" key="3">
    <source>
        <dbReference type="Proteomes" id="UP001498421"/>
    </source>
</evidence>
<feature type="compositionally biased region" description="Low complexity" evidence="1">
    <location>
        <begin position="342"/>
        <end position="363"/>
    </location>
</feature>
<keyword evidence="3" id="KW-1185">Reference proteome</keyword>
<accession>A0ABR1I7B6</accession>
<protein>
    <recommendedName>
        <fullName evidence="4">Fungal N-terminal domain-containing protein</fullName>
    </recommendedName>
</protein>
<dbReference type="Proteomes" id="UP001498421">
    <property type="component" value="Unassembled WGS sequence"/>
</dbReference>
<evidence type="ECO:0008006" key="4">
    <source>
        <dbReference type="Google" id="ProtNLM"/>
    </source>
</evidence>
<name>A0ABR1I7B6_9HYPO</name>
<dbReference type="EMBL" id="JAZAVK010000029">
    <property type="protein sequence ID" value="KAK7429450.1"/>
    <property type="molecule type" value="Genomic_DNA"/>
</dbReference>
<evidence type="ECO:0000256" key="1">
    <source>
        <dbReference type="SAM" id="MobiDB-lite"/>
    </source>
</evidence>